<gene>
    <name evidence="4" type="ORF">QT716_13970</name>
</gene>
<dbReference type="PANTHER" id="PTHR30619:SF7">
    <property type="entry name" value="BETA-LACTAMASE DOMAIN PROTEIN"/>
    <property type="match status" value="1"/>
</dbReference>
<keyword evidence="2" id="KW-0732">Signal</keyword>
<keyword evidence="5" id="KW-1185">Reference proteome</keyword>
<dbReference type="Gene3D" id="3.60.15.10">
    <property type="entry name" value="Ribonuclease Z/Hydroxyacylglutathione hydrolase-like"/>
    <property type="match status" value="1"/>
</dbReference>
<dbReference type="RefSeq" id="WP_317936733.1">
    <property type="nucleotide sequence ID" value="NZ_JAUBDH010000010.1"/>
</dbReference>
<feature type="domain" description="SLH" evidence="3">
    <location>
        <begin position="24"/>
        <end position="82"/>
    </location>
</feature>
<feature type="chain" id="PRO_5045764601" evidence="2">
    <location>
        <begin position="26"/>
        <end position="540"/>
    </location>
</feature>
<comment type="caution">
    <text evidence="4">The sequence shown here is derived from an EMBL/GenBank/DDBJ whole genome shotgun (WGS) entry which is preliminary data.</text>
</comment>
<dbReference type="InterPro" id="IPR001119">
    <property type="entry name" value="SLH_dom"/>
</dbReference>
<organism evidence="4 5">
    <name type="scientific">Sporosarcina aquimarina</name>
    <dbReference type="NCBI Taxonomy" id="114975"/>
    <lineage>
        <taxon>Bacteria</taxon>
        <taxon>Bacillati</taxon>
        <taxon>Bacillota</taxon>
        <taxon>Bacilli</taxon>
        <taxon>Bacillales</taxon>
        <taxon>Caryophanaceae</taxon>
        <taxon>Sporosarcina</taxon>
    </lineage>
</organism>
<dbReference type="InterPro" id="IPR035681">
    <property type="entry name" value="ComA-like_MBL"/>
</dbReference>
<dbReference type="EMBL" id="JAUBDH010000010">
    <property type="protein sequence ID" value="MDW0111128.1"/>
    <property type="molecule type" value="Genomic_DNA"/>
</dbReference>
<accession>A0ABU4G483</accession>
<feature type="domain" description="SLH" evidence="3">
    <location>
        <begin position="147"/>
        <end position="205"/>
    </location>
</feature>
<evidence type="ECO:0000313" key="5">
    <source>
        <dbReference type="Proteomes" id="UP001280629"/>
    </source>
</evidence>
<dbReference type="PROSITE" id="PS51272">
    <property type="entry name" value="SLH"/>
    <property type="match status" value="3"/>
</dbReference>
<protein>
    <submittedName>
        <fullName evidence="4">S-layer homology domain-containing protein</fullName>
    </submittedName>
</protein>
<dbReference type="InterPro" id="IPR001279">
    <property type="entry name" value="Metallo-B-lactamas"/>
</dbReference>
<proteinExistence type="predicted"/>
<dbReference type="Pfam" id="PF05901">
    <property type="entry name" value="Excalibur"/>
    <property type="match status" value="1"/>
</dbReference>
<dbReference type="SMART" id="SM00894">
    <property type="entry name" value="Excalibur"/>
    <property type="match status" value="1"/>
</dbReference>
<evidence type="ECO:0000313" key="4">
    <source>
        <dbReference type="EMBL" id="MDW0111128.1"/>
    </source>
</evidence>
<dbReference type="Pfam" id="PF00753">
    <property type="entry name" value="Lactamase_B"/>
    <property type="match status" value="1"/>
</dbReference>
<evidence type="ECO:0000256" key="2">
    <source>
        <dbReference type="SAM" id="SignalP"/>
    </source>
</evidence>
<dbReference type="SMART" id="SM00849">
    <property type="entry name" value="Lactamase_B"/>
    <property type="match status" value="1"/>
</dbReference>
<dbReference type="CDD" id="cd07731">
    <property type="entry name" value="ComA-like_MBL-fold"/>
    <property type="match status" value="1"/>
</dbReference>
<feature type="compositionally biased region" description="Pro residues" evidence="1">
    <location>
        <begin position="461"/>
        <end position="489"/>
    </location>
</feature>
<evidence type="ECO:0000256" key="1">
    <source>
        <dbReference type="SAM" id="MobiDB-lite"/>
    </source>
</evidence>
<dbReference type="Pfam" id="PF00395">
    <property type="entry name" value="SLH"/>
    <property type="match status" value="3"/>
</dbReference>
<feature type="domain" description="SLH" evidence="3">
    <location>
        <begin position="83"/>
        <end position="146"/>
    </location>
</feature>
<feature type="signal peptide" evidence="2">
    <location>
        <begin position="1"/>
        <end position="25"/>
    </location>
</feature>
<dbReference type="Proteomes" id="UP001280629">
    <property type="component" value="Unassembled WGS sequence"/>
</dbReference>
<reference evidence="4 5" key="1">
    <citation type="submission" date="2023-06" db="EMBL/GenBank/DDBJ databases">
        <title>Sporosarcina sp. nov., isolated from Korean traditional fermented seafood 'Jeotgal'.</title>
        <authorList>
            <person name="Yang A.-I."/>
            <person name="Shin N.-R."/>
        </authorList>
    </citation>
    <scope>NUCLEOTIDE SEQUENCE [LARGE SCALE GENOMIC DNA]</scope>
    <source>
        <strain evidence="4 5">KCTC3840</strain>
    </source>
</reference>
<feature type="region of interest" description="Disordered" evidence="1">
    <location>
        <begin position="519"/>
        <end position="540"/>
    </location>
</feature>
<evidence type="ECO:0000259" key="3">
    <source>
        <dbReference type="PROSITE" id="PS51272"/>
    </source>
</evidence>
<dbReference type="InterPro" id="IPR052159">
    <property type="entry name" value="Competence_DNA_uptake"/>
</dbReference>
<dbReference type="SUPFAM" id="SSF56281">
    <property type="entry name" value="Metallo-hydrolase/oxidoreductase"/>
    <property type="match status" value="1"/>
</dbReference>
<feature type="compositionally biased region" description="Basic and acidic residues" evidence="1">
    <location>
        <begin position="528"/>
        <end position="540"/>
    </location>
</feature>
<feature type="region of interest" description="Disordered" evidence="1">
    <location>
        <begin position="461"/>
        <end position="499"/>
    </location>
</feature>
<name>A0ABU4G483_9BACL</name>
<sequence>MKKVLVIVLTLILAFSGLVISKVEAAQFSDVPSNHRFYNDVQYLTEKGVISPSGSKFGVDQKITREEVAVMVSKAVGLNGKQTSTKFKDVPSSLTSSGYINSAVKAGIIAGFPDGTFRPKEIVTRGQMAIFLSRAFKLTEEANTNFKDMSPSVSSYKNVRHIVKAGITTGYPDNTYRPNETLSRGQIVAFLSRALFLKESGNKQMKVHFIDVGQGDSILLQTPTGKNMLIDGGKASSENKVVAFLKSKGISTLDVVIATHPDADHIGGLISVLETFKVNQFIDSGKVHTTQTYFDMLSIIDKKNIPFKLVTSNEAIALDSLVKIKILYADKNASDSNDASIVTKVSYGSVSFLLTGDAGIKTEKALLGNPDLKSTYLKAGHHGSATSSSDSFVKAVSPEGTILSYGEGNSYGHPAATAVNTLKAVGTKIYSTAVSGDITVSTNGVTHSVSVKPWYAPVVKPAPAPVKPKPTPVKPKPTPVKPKPTPAKPNPGSGSYVIPGAPKSFQNCTAMKKYYPNGVKKGHPAYATKHDRDKDGWACE</sequence>
<dbReference type="InterPro" id="IPR008613">
    <property type="entry name" value="Excalibur_Ca-bd_domain"/>
</dbReference>
<dbReference type="InterPro" id="IPR036866">
    <property type="entry name" value="RibonucZ/Hydroxyglut_hydro"/>
</dbReference>
<dbReference type="PANTHER" id="PTHR30619">
    <property type="entry name" value="DNA INTERNALIZATION/COMPETENCE PROTEIN COMEC/REC2"/>
    <property type="match status" value="1"/>
</dbReference>